<feature type="compositionally biased region" description="Basic and acidic residues" evidence="1">
    <location>
        <begin position="16"/>
        <end position="28"/>
    </location>
</feature>
<evidence type="ECO:0000256" key="1">
    <source>
        <dbReference type="SAM" id="MobiDB-lite"/>
    </source>
</evidence>
<dbReference type="EMBL" id="JAFFHA010000004">
    <property type="protein sequence ID" value="KAK4656516.1"/>
    <property type="molecule type" value="Genomic_DNA"/>
</dbReference>
<gene>
    <name evidence="2" type="ORF">QC762_204950</name>
</gene>
<name>A0ABR0GLJ5_9PEZI</name>
<comment type="caution">
    <text evidence="2">The sequence shown here is derived from an EMBL/GenBank/DDBJ whole genome shotgun (WGS) entry which is preliminary data.</text>
</comment>
<evidence type="ECO:0000313" key="3">
    <source>
        <dbReference type="Proteomes" id="UP001323405"/>
    </source>
</evidence>
<evidence type="ECO:0000313" key="2">
    <source>
        <dbReference type="EMBL" id="KAK4656516.1"/>
    </source>
</evidence>
<dbReference type="RefSeq" id="XP_062745491.1">
    <property type="nucleotide sequence ID" value="XM_062887385.1"/>
</dbReference>
<keyword evidence="3" id="KW-1185">Reference proteome</keyword>
<reference evidence="2 3" key="1">
    <citation type="journal article" date="2023" name="bioRxiv">
        <title>High-quality genome assemblies of four members of thePodospora anserinaspecies complex.</title>
        <authorList>
            <person name="Ament-Velasquez S.L."/>
            <person name="Vogan A.A."/>
            <person name="Wallerman O."/>
            <person name="Hartmann F."/>
            <person name="Gautier V."/>
            <person name="Silar P."/>
            <person name="Giraud T."/>
            <person name="Johannesson H."/>
        </authorList>
    </citation>
    <scope>NUCLEOTIDE SEQUENCE [LARGE SCALE GENOMIC DNA]</scope>
    <source>
        <strain evidence="2 3">CBS 415.72m</strain>
    </source>
</reference>
<dbReference type="Proteomes" id="UP001323405">
    <property type="component" value="Unassembled WGS sequence"/>
</dbReference>
<organism evidence="2 3">
    <name type="scientific">Podospora pseudocomata</name>
    <dbReference type="NCBI Taxonomy" id="2093779"/>
    <lineage>
        <taxon>Eukaryota</taxon>
        <taxon>Fungi</taxon>
        <taxon>Dikarya</taxon>
        <taxon>Ascomycota</taxon>
        <taxon>Pezizomycotina</taxon>
        <taxon>Sordariomycetes</taxon>
        <taxon>Sordariomycetidae</taxon>
        <taxon>Sordariales</taxon>
        <taxon>Podosporaceae</taxon>
        <taxon>Podospora</taxon>
    </lineage>
</organism>
<sequence>MSGSFPAQTGSPLASTKDESPSSKDKSSSTKTRSSSSAFPSEFSSSGFLSEGSVTQSGPRTWVPGRESTLEKRILRKIRQHNDRGDTDAKIIVNFVIDFDHDQYIKSHKKGADTNLNWAYTLTGFRNIVQASTALDYMSQTWPQTGARLYSYLDLRLRQSSYHRFRVQFAGNGGANITVHLDKETPDPEAETCHLSITASGHQNLVASVASQIAWFCGAFRKSPEDGLIYCKPTVSETLHFDSSDSSSDDSMRFNIGYIDTPIDGSDLDVPRTCWNGLFIDQPHTRIVCGYPIRVQPGYAFNSTSVPLTGLEITWKIIMRIREDETPVERPQNLATTPVVVHGKCFFLISKVLNKGVVFWHLERRYDHEGSEFRLDNLPRPEVSSNFDFDQLENCRHFIGGECGVRKLFVIEGRLQEGFTCPD</sequence>
<protein>
    <submittedName>
        <fullName evidence="2">Uncharacterized protein</fullName>
    </submittedName>
</protein>
<feature type="compositionally biased region" description="Polar residues" evidence="1">
    <location>
        <begin position="1"/>
        <end position="14"/>
    </location>
</feature>
<proteinExistence type="predicted"/>
<dbReference type="GeneID" id="87907292"/>
<accession>A0ABR0GLJ5</accession>
<feature type="compositionally biased region" description="Low complexity" evidence="1">
    <location>
        <begin position="29"/>
        <end position="53"/>
    </location>
</feature>
<feature type="region of interest" description="Disordered" evidence="1">
    <location>
        <begin position="1"/>
        <end position="65"/>
    </location>
</feature>